<sequence>MQFVLQTGSSYLPPPAYSQLKRGRPSDVFKFNASQAPKLPTINDIDILLQVFTHPSISRNSKDRMDTGEEAYCDNERLSFLGELTLNAAVTDVLFRHRPTLRAEQIVVSEVEVCVTWCY</sequence>
<dbReference type="GO" id="GO:0004525">
    <property type="term" value="F:ribonuclease III activity"/>
    <property type="evidence" value="ECO:0007669"/>
    <property type="project" value="InterPro"/>
</dbReference>
<evidence type="ECO:0000313" key="3">
    <source>
        <dbReference type="Proteomes" id="UP000298030"/>
    </source>
</evidence>
<dbReference type="STRING" id="71717.A0A4Y7TZJ1"/>
<dbReference type="EMBL" id="QPFP01000002">
    <property type="protein sequence ID" value="TEB38972.1"/>
    <property type="molecule type" value="Genomic_DNA"/>
</dbReference>
<feature type="domain" description="RNase III" evidence="1">
    <location>
        <begin position="42"/>
        <end position="99"/>
    </location>
</feature>
<dbReference type="OrthoDB" id="2392202at2759"/>
<keyword evidence="3" id="KW-1185">Reference proteome</keyword>
<dbReference type="AlphaFoldDB" id="A0A4Y7TZJ1"/>
<dbReference type="InterPro" id="IPR000999">
    <property type="entry name" value="RNase_III_dom"/>
</dbReference>
<dbReference type="Gene3D" id="1.10.1520.10">
    <property type="entry name" value="Ribonuclease III domain"/>
    <property type="match status" value="1"/>
</dbReference>
<dbReference type="PROSITE" id="PS50142">
    <property type="entry name" value="RNASE_3_2"/>
    <property type="match status" value="1"/>
</dbReference>
<protein>
    <recommendedName>
        <fullName evidence="1">RNase III domain-containing protein</fullName>
    </recommendedName>
</protein>
<gene>
    <name evidence="2" type="ORF">FA13DRAFT_1724924</name>
</gene>
<organism evidence="2 3">
    <name type="scientific">Coprinellus micaceus</name>
    <name type="common">Glistening ink-cap mushroom</name>
    <name type="synonym">Coprinus micaceus</name>
    <dbReference type="NCBI Taxonomy" id="71717"/>
    <lineage>
        <taxon>Eukaryota</taxon>
        <taxon>Fungi</taxon>
        <taxon>Dikarya</taxon>
        <taxon>Basidiomycota</taxon>
        <taxon>Agaricomycotina</taxon>
        <taxon>Agaricomycetes</taxon>
        <taxon>Agaricomycetidae</taxon>
        <taxon>Agaricales</taxon>
        <taxon>Agaricineae</taxon>
        <taxon>Psathyrellaceae</taxon>
        <taxon>Coprinellus</taxon>
    </lineage>
</organism>
<dbReference type="InterPro" id="IPR036389">
    <property type="entry name" value="RNase_III_sf"/>
</dbReference>
<accession>A0A4Y7TZJ1</accession>
<dbReference type="SUPFAM" id="SSF69065">
    <property type="entry name" value="RNase III domain-like"/>
    <property type="match status" value="1"/>
</dbReference>
<reference evidence="2 3" key="1">
    <citation type="journal article" date="2019" name="Nat. Ecol. Evol.">
        <title>Megaphylogeny resolves global patterns of mushroom evolution.</title>
        <authorList>
            <person name="Varga T."/>
            <person name="Krizsan K."/>
            <person name="Foldi C."/>
            <person name="Dima B."/>
            <person name="Sanchez-Garcia M."/>
            <person name="Sanchez-Ramirez S."/>
            <person name="Szollosi G.J."/>
            <person name="Szarkandi J.G."/>
            <person name="Papp V."/>
            <person name="Albert L."/>
            <person name="Andreopoulos W."/>
            <person name="Angelini C."/>
            <person name="Antonin V."/>
            <person name="Barry K.W."/>
            <person name="Bougher N.L."/>
            <person name="Buchanan P."/>
            <person name="Buyck B."/>
            <person name="Bense V."/>
            <person name="Catcheside P."/>
            <person name="Chovatia M."/>
            <person name="Cooper J."/>
            <person name="Damon W."/>
            <person name="Desjardin D."/>
            <person name="Finy P."/>
            <person name="Geml J."/>
            <person name="Haridas S."/>
            <person name="Hughes K."/>
            <person name="Justo A."/>
            <person name="Karasinski D."/>
            <person name="Kautmanova I."/>
            <person name="Kiss B."/>
            <person name="Kocsube S."/>
            <person name="Kotiranta H."/>
            <person name="LaButti K.M."/>
            <person name="Lechner B.E."/>
            <person name="Liimatainen K."/>
            <person name="Lipzen A."/>
            <person name="Lukacs Z."/>
            <person name="Mihaltcheva S."/>
            <person name="Morgado L.N."/>
            <person name="Niskanen T."/>
            <person name="Noordeloos M.E."/>
            <person name="Ohm R.A."/>
            <person name="Ortiz-Santana B."/>
            <person name="Ovrebo C."/>
            <person name="Racz N."/>
            <person name="Riley R."/>
            <person name="Savchenko A."/>
            <person name="Shiryaev A."/>
            <person name="Soop K."/>
            <person name="Spirin V."/>
            <person name="Szebenyi C."/>
            <person name="Tomsovsky M."/>
            <person name="Tulloss R.E."/>
            <person name="Uehling J."/>
            <person name="Grigoriev I.V."/>
            <person name="Vagvolgyi C."/>
            <person name="Papp T."/>
            <person name="Martin F.M."/>
            <person name="Miettinen O."/>
            <person name="Hibbett D.S."/>
            <person name="Nagy L.G."/>
        </authorList>
    </citation>
    <scope>NUCLEOTIDE SEQUENCE [LARGE SCALE GENOMIC DNA]</scope>
    <source>
        <strain evidence="2 3">FP101781</strain>
    </source>
</reference>
<dbReference type="GO" id="GO:0006396">
    <property type="term" value="P:RNA processing"/>
    <property type="evidence" value="ECO:0007669"/>
    <property type="project" value="InterPro"/>
</dbReference>
<comment type="caution">
    <text evidence="2">The sequence shown here is derived from an EMBL/GenBank/DDBJ whole genome shotgun (WGS) entry which is preliminary data.</text>
</comment>
<evidence type="ECO:0000313" key="2">
    <source>
        <dbReference type="EMBL" id="TEB38972.1"/>
    </source>
</evidence>
<dbReference type="Proteomes" id="UP000298030">
    <property type="component" value="Unassembled WGS sequence"/>
</dbReference>
<proteinExistence type="predicted"/>
<name>A0A4Y7TZJ1_COPMI</name>
<evidence type="ECO:0000259" key="1">
    <source>
        <dbReference type="PROSITE" id="PS50142"/>
    </source>
</evidence>